<gene>
    <name evidence="2" type="ORF">MIND_00620500</name>
</gene>
<proteinExistence type="predicted"/>
<dbReference type="Proteomes" id="UP000636479">
    <property type="component" value="Unassembled WGS sequence"/>
</dbReference>
<dbReference type="OrthoDB" id="3025387at2759"/>
<reference evidence="2" key="1">
    <citation type="submission" date="2020-05" db="EMBL/GenBank/DDBJ databases">
        <title>Mycena genomes resolve the evolution of fungal bioluminescence.</title>
        <authorList>
            <person name="Tsai I.J."/>
        </authorList>
    </citation>
    <scope>NUCLEOTIDE SEQUENCE</scope>
    <source>
        <strain evidence="2">171206Taipei</strain>
    </source>
</reference>
<keyword evidence="3" id="KW-1185">Reference proteome</keyword>
<dbReference type="RefSeq" id="XP_037220875.1">
    <property type="nucleotide sequence ID" value="XM_037362954.1"/>
</dbReference>
<evidence type="ECO:0000313" key="2">
    <source>
        <dbReference type="EMBL" id="KAF7303903.1"/>
    </source>
</evidence>
<organism evidence="2 3">
    <name type="scientific">Mycena indigotica</name>
    <dbReference type="NCBI Taxonomy" id="2126181"/>
    <lineage>
        <taxon>Eukaryota</taxon>
        <taxon>Fungi</taxon>
        <taxon>Dikarya</taxon>
        <taxon>Basidiomycota</taxon>
        <taxon>Agaricomycotina</taxon>
        <taxon>Agaricomycetes</taxon>
        <taxon>Agaricomycetidae</taxon>
        <taxon>Agaricales</taxon>
        <taxon>Marasmiineae</taxon>
        <taxon>Mycenaceae</taxon>
        <taxon>Mycena</taxon>
    </lineage>
</organism>
<evidence type="ECO:0000256" key="1">
    <source>
        <dbReference type="SAM" id="SignalP"/>
    </source>
</evidence>
<keyword evidence="1" id="KW-0732">Signal</keyword>
<feature type="chain" id="PRO_5034428053" evidence="1">
    <location>
        <begin position="45"/>
        <end position="101"/>
    </location>
</feature>
<evidence type="ECO:0000313" key="3">
    <source>
        <dbReference type="Proteomes" id="UP000636479"/>
    </source>
</evidence>
<comment type="caution">
    <text evidence="2">The sequence shown here is derived from an EMBL/GenBank/DDBJ whole genome shotgun (WGS) entry which is preliminary data.</text>
</comment>
<accession>A0A8H6W6Y8</accession>
<name>A0A8H6W6Y8_9AGAR</name>
<dbReference type="EMBL" id="JACAZF010000005">
    <property type="protein sequence ID" value="KAF7303903.1"/>
    <property type="molecule type" value="Genomic_DNA"/>
</dbReference>
<sequence length="101" mass="11085">MGHTKLPRYRYKSRRGAFASRALQNMFALKAFLLLAISTLAVQAAPLPQDANPPVFTATREYLTLTDVPPYFVTLTTLITWTQSPSTTIANPTGTGLPHAH</sequence>
<dbReference type="GeneID" id="59345470"/>
<feature type="signal peptide" evidence="1">
    <location>
        <begin position="1"/>
        <end position="44"/>
    </location>
</feature>
<dbReference type="AlphaFoldDB" id="A0A8H6W6Y8"/>
<protein>
    <submittedName>
        <fullName evidence="2">Uncharacterized protein</fullName>
    </submittedName>
</protein>